<evidence type="ECO:0000313" key="4">
    <source>
        <dbReference type="EMBL" id="OSD08686.1"/>
    </source>
</evidence>
<dbReference type="InterPro" id="IPR051023">
    <property type="entry name" value="PP2A_Regulatory_Subunit_A"/>
</dbReference>
<keyword evidence="5" id="KW-1185">Reference proteome</keyword>
<evidence type="ECO:0000256" key="2">
    <source>
        <dbReference type="PROSITE-ProRule" id="PRU00103"/>
    </source>
</evidence>
<dbReference type="PANTHER" id="PTHR10648:SF1">
    <property type="entry name" value="SERINE_THREONINE-PROTEIN PHOSPHATASE 4 REGULATORY SUBUNIT 1"/>
    <property type="match status" value="1"/>
</dbReference>
<dbReference type="PROSITE" id="PS50077">
    <property type="entry name" value="HEAT_REPEAT"/>
    <property type="match status" value="3"/>
</dbReference>
<feature type="repeat" description="HEAT" evidence="2">
    <location>
        <begin position="886"/>
        <end position="924"/>
    </location>
</feature>
<dbReference type="EMBL" id="KZ084086">
    <property type="protein sequence ID" value="OSD08686.1"/>
    <property type="molecule type" value="Genomic_DNA"/>
</dbReference>
<feature type="region of interest" description="Disordered" evidence="3">
    <location>
        <begin position="18"/>
        <end position="69"/>
    </location>
</feature>
<feature type="compositionally biased region" description="Low complexity" evidence="3">
    <location>
        <begin position="1324"/>
        <end position="1338"/>
    </location>
</feature>
<feature type="region of interest" description="Disordered" evidence="3">
    <location>
        <begin position="1324"/>
        <end position="1369"/>
    </location>
</feature>
<reference evidence="4 5" key="1">
    <citation type="journal article" date="2015" name="Biotechnol. Biofuels">
        <title>Enhanced degradation of softwood versus hardwood by the white-rot fungus Pycnoporus coccineus.</title>
        <authorList>
            <person name="Couturier M."/>
            <person name="Navarro D."/>
            <person name="Chevret D."/>
            <person name="Henrissat B."/>
            <person name="Piumi F."/>
            <person name="Ruiz-Duenas F.J."/>
            <person name="Martinez A.T."/>
            <person name="Grigoriev I.V."/>
            <person name="Riley R."/>
            <person name="Lipzen A."/>
            <person name="Berrin J.G."/>
            <person name="Master E.R."/>
            <person name="Rosso M.N."/>
        </authorList>
    </citation>
    <scope>NUCLEOTIDE SEQUENCE [LARGE SCALE GENOMIC DNA]</scope>
    <source>
        <strain evidence="4 5">BRFM310</strain>
    </source>
</reference>
<organism evidence="4 5">
    <name type="scientific">Trametes coccinea (strain BRFM310)</name>
    <name type="common">Pycnoporus coccineus</name>
    <dbReference type="NCBI Taxonomy" id="1353009"/>
    <lineage>
        <taxon>Eukaryota</taxon>
        <taxon>Fungi</taxon>
        <taxon>Dikarya</taxon>
        <taxon>Basidiomycota</taxon>
        <taxon>Agaricomycotina</taxon>
        <taxon>Agaricomycetes</taxon>
        <taxon>Polyporales</taxon>
        <taxon>Polyporaceae</taxon>
        <taxon>Trametes</taxon>
    </lineage>
</organism>
<feature type="region of interest" description="Disordered" evidence="3">
    <location>
        <begin position="366"/>
        <end position="431"/>
    </location>
</feature>
<dbReference type="Gene3D" id="1.25.10.10">
    <property type="entry name" value="Leucine-rich Repeat Variant"/>
    <property type="match status" value="1"/>
</dbReference>
<feature type="region of interest" description="Disordered" evidence="3">
    <location>
        <begin position="601"/>
        <end position="752"/>
    </location>
</feature>
<gene>
    <name evidence="4" type="ORF">PYCCODRAFT_1357159</name>
</gene>
<dbReference type="Pfam" id="PF02985">
    <property type="entry name" value="HEAT"/>
    <property type="match status" value="2"/>
</dbReference>
<feature type="compositionally biased region" description="Low complexity" evidence="3">
    <location>
        <begin position="635"/>
        <end position="672"/>
    </location>
</feature>
<dbReference type="InterPro" id="IPR021133">
    <property type="entry name" value="HEAT_type_2"/>
</dbReference>
<dbReference type="PANTHER" id="PTHR10648">
    <property type="entry name" value="SERINE/THREONINE-PROTEIN PHOSPHATASE PP2A 65 KDA REGULATORY SUBUNIT"/>
    <property type="match status" value="1"/>
</dbReference>
<feature type="region of interest" description="Disordered" evidence="3">
    <location>
        <begin position="111"/>
        <end position="252"/>
    </location>
</feature>
<feature type="compositionally biased region" description="Pro residues" evidence="3">
    <location>
        <begin position="1360"/>
        <end position="1369"/>
    </location>
</feature>
<dbReference type="STRING" id="1353009.A0A1Y2J5P8"/>
<evidence type="ECO:0000256" key="1">
    <source>
        <dbReference type="ARBA" id="ARBA00022737"/>
    </source>
</evidence>
<feature type="compositionally biased region" description="Polar residues" evidence="3">
    <location>
        <begin position="481"/>
        <end position="496"/>
    </location>
</feature>
<feature type="region of interest" description="Disordered" evidence="3">
    <location>
        <begin position="473"/>
        <end position="521"/>
    </location>
</feature>
<evidence type="ECO:0000256" key="3">
    <source>
        <dbReference type="SAM" id="MobiDB-lite"/>
    </source>
</evidence>
<name>A0A1Y2J5P8_TRAC3</name>
<dbReference type="InterPro" id="IPR000357">
    <property type="entry name" value="HEAT"/>
</dbReference>
<feature type="compositionally biased region" description="Pro residues" evidence="3">
    <location>
        <begin position="1339"/>
        <end position="1349"/>
    </location>
</feature>
<dbReference type="SUPFAM" id="SSF48371">
    <property type="entry name" value="ARM repeat"/>
    <property type="match status" value="1"/>
</dbReference>
<feature type="compositionally biased region" description="Polar residues" evidence="3">
    <location>
        <begin position="601"/>
        <end position="616"/>
    </location>
</feature>
<feature type="compositionally biased region" description="Acidic residues" evidence="3">
    <location>
        <begin position="807"/>
        <end position="817"/>
    </location>
</feature>
<protein>
    <submittedName>
        <fullName evidence="4">ARM repeat-containing protein</fullName>
    </submittedName>
</protein>
<dbReference type="OrthoDB" id="340346at2759"/>
<feature type="compositionally biased region" description="Pro residues" evidence="3">
    <location>
        <begin position="735"/>
        <end position="752"/>
    </location>
</feature>
<feature type="region of interest" description="Disordered" evidence="3">
    <location>
        <begin position="795"/>
        <end position="818"/>
    </location>
</feature>
<evidence type="ECO:0000313" key="5">
    <source>
        <dbReference type="Proteomes" id="UP000193067"/>
    </source>
</evidence>
<feature type="compositionally biased region" description="Polar residues" evidence="3">
    <location>
        <begin position="166"/>
        <end position="185"/>
    </location>
</feature>
<keyword evidence="1" id="KW-0677">Repeat</keyword>
<dbReference type="GO" id="GO:0019888">
    <property type="term" value="F:protein phosphatase regulator activity"/>
    <property type="evidence" value="ECO:0007669"/>
    <property type="project" value="TreeGrafter"/>
</dbReference>
<feature type="repeat" description="HEAT" evidence="2">
    <location>
        <begin position="925"/>
        <end position="959"/>
    </location>
</feature>
<feature type="compositionally biased region" description="Pro residues" evidence="3">
    <location>
        <begin position="204"/>
        <end position="214"/>
    </location>
</feature>
<proteinExistence type="predicted"/>
<feature type="region of interest" description="Disordered" evidence="3">
    <location>
        <begin position="981"/>
        <end position="1033"/>
    </location>
</feature>
<feature type="compositionally biased region" description="Polar residues" evidence="3">
    <location>
        <begin position="374"/>
        <end position="387"/>
    </location>
</feature>
<feature type="compositionally biased region" description="Low complexity" evidence="3">
    <location>
        <begin position="215"/>
        <end position="224"/>
    </location>
</feature>
<dbReference type="InterPro" id="IPR011989">
    <property type="entry name" value="ARM-like"/>
</dbReference>
<feature type="compositionally biased region" description="Low complexity" evidence="3">
    <location>
        <begin position="30"/>
        <end position="45"/>
    </location>
</feature>
<sequence length="1369" mass="145931">MGILFSLIFPAQFMSSQYSPASTFTDDSRSPSPELDPALELLPTEPLLPPDEDIPDPSPPSSPRPAILASPPLETQAYTPHALGIGIYSPQPVLGRFAPISRASLSPIQVRMSPAEPRSNPFESLASPRERGSTNPFDIHALNRESDGEQVSSPPPPSMRYVGDSSAKSAPSEQNSLANYRSGSPTALRIAIPPPNAGTSTSTPSPPLMPPPANDPVASTVTSDPDPDPGPSGTASDSEGASDDMMPPPTDLNFDFTEFDTEGYSALEKIYLFSRSRAGFHRVFIAHALPRYLLGAETATSDLPSREQIEQITPSEAVDYVLPLLNNLATDDDEAVKEALAAELVPIIWWFITHCKLVEDDTAVQPPLSPPITTPRSPSMASSSDGESIQPPPLELPQREEVLDAQEVSSSLAASDAGTSTSSNPSDGSPTVISVQAFTPLLGTLLLSPHTLVSGPARYAVVELLRRLRRADQVEDEERASMSSTGGSSNDMQVDSQEVRRMASPTPSQSTEDPDADEHPDVGLFQRNERRLFEHELVYQVVIGMGRLDMDEGRADFQDGHYDEMPGSGVTTAVPTPQANTVAAGTDSYFPTTATFGLTTDSPLPMSATTSPSVQAADSLPTGTIAPSPAPSPSPSVSSASSASSNSSTTDSPATSNSSTPSLTSSSSTSSSGYSDAPDYGRSRRMSIDLSDIPKGFEPPMPKGIDELSGAAIQMPDPDGWARPNPLSRQAVLPTTPPFEVPPPPPPQQVPAPVPGVPESMAVSGLPILQVQSPSASPLAEAPPAQPEAGWLGQAAAGGQEAGMLEGESDGGSDVNEEASMGRLSSMSLMAAVTASGSIGEETKAAFVAEVERVGRDPIYWVRREASFAVGALAKVVPVEVVTSSLLPLFESLCRDPTWHVRHSVLFALPAILSRLSPEHRRRLALDVILPLSNDDEPTVRSAVLEALGEVMYTFADDEGGPPNELLKLFLGIREIEDISGGQDTRAPAKEESASSSDTRNVPQPPSATSTSTMSSAWSDYGTDGGSGPDIYDDPQRPLVCAFNYPAVTLTLGKDRWHELRPLYRTLAQSPAFKVRRTLAASLGEMAKIIGEEHSRADLMDVWRSSLNFEECEVRMKTLGAIQMFVRAIGLPERAEVARDLVEAFSNGKLSSWREREMAAKALAGLVEVEGIDGEVLRRMLVSALEDRTAAVREAAVAALPAFVREWRDRQPLLDELRADIRAFALADQYRKRTTYVMCIQELFALDLGDIAARSEAFWSTLAQLCRDPIVDVRIRVARLLGLISDRFGRDDSDIAAKAVSLARDLAQDDSHEVRAFAAAVVASASSPSTNPSGSTPGRPTPTAPPLPPRIGKTAATFSRPPPPSNPNS</sequence>
<feature type="compositionally biased region" description="Polar residues" evidence="3">
    <location>
        <begin position="407"/>
        <end position="431"/>
    </location>
</feature>
<dbReference type="Proteomes" id="UP000193067">
    <property type="component" value="Unassembled WGS sequence"/>
</dbReference>
<accession>A0A1Y2J5P8</accession>
<dbReference type="InterPro" id="IPR016024">
    <property type="entry name" value="ARM-type_fold"/>
</dbReference>
<feature type="repeat" description="HEAT" evidence="2">
    <location>
        <begin position="1060"/>
        <end position="1098"/>
    </location>
</feature>
<dbReference type="GO" id="GO:0005737">
    <property type="term" value="C:cytoplasm"/>
    <property type="evidence" value="ECO:0007669"/>
    <property type="project" value="TreeGrafter"/>
</dbReference>
<feature type="compositionally biased region" description="Low complexity" evidence="3">
    <location>
        <begin position="795"/>
        <end position="806"/>
    </location>
</feature>
<feature type="compositionally biased region" description="Low complexity" evidence="3">
    <location>
        <begin position="1007"/>
        <end position="1019"/>
    </location>
</feature>